<accession>A0A2H3FPD4</accession>
<dbReference type="AlphaFoldDB" id="A0A2H3FPD4"/>
<evidence type="ECO:0000313" key="7">
    <source>
        <dbReference type="EMBL" id="CAG1976685.1"/>
    </source>
</evidence>
<proteinExistence type="inferred from homology"/>
<reference evidence="8" key="1">
    <citation type="submission" date="2019-04" db="EMBL/GenBank/DDBJ databases">
        <authorList>
            <person name="Melise S."/>
            <person name="Noan J."/>
            <person name="Okalmin O."/>
        </authorList>
    </citation>
    <scope>NUCLEOTIDE SEQUENCE</scope>
    <source>
        <strain evidence="8">FN9</strain>
    </source>
</reference>
<dbReference type="Proteomes" id="UP000746612">
    <property type="component" value="Unassembled WGS sequence"/>
</dbReference>
<dbReference type="InterPro" id="IPR036396">
    <property type="entry name" value="Cyt_P450_sf"/>
</dbReference>
<dbReference type="SUPFAM" id="SSF48264">
    <property type="entry name" value="Cytochrome P450"/>
    <property type="match status" value="1"/>
</dbReference>
<evidence type="ECO:0000256" key="1">
    <source>
        <dbReference type="ARBA" id="ARBA00010617"/>
    </source>
</evidence>
<comment type="cofactor">
    <cofactor evidence="5">
        <name>heme</name>
        <dbReference type="ChEBI" id="CHEBI:30413"/>
    </cofactor>
</comment>
<dbReference type="GO" id="GO:0004497">
    <property type="term" value="F:monooxygenase activity"/>
    <property type="evidence" value="ECO:0007669"/>
    <property type="project" value="UniProtKB-KW"/>
</dbReference>
<dbReference type="InterPro" id="IPR002401">
    <property type="entry name" value="Cyt_P450_E_grp-I"/>
</dbReference>
<dbReference type="GO" id="GO:0020037">
    <property type="term" value="F:heme binding"/>
    <property type="evidence" value="ECO:0007669"/>
    <property type="project" value="InterPro"/>
</dbReference>
<comment type="similarity">
    <text evidence="1 6">Belongs to the cytochrome P450 family.</text>
</comment>
<evidence type="ECO:0000313" key="9">
    <source>
        <dbReference type="Proteomes" id="UP000746612"/>
    </source>
</evidence>
<keyword evidence="4 5" id="KW-0408">Iron</keyword>
<evidence type="ECO:0000256" key="3">
    <source>
        <dbReference type="ARBA" id="ARBA00023002"/>
    </source>
</evidence>
<dbReference type="GO" id="GO:0005506">
    <property type="term" value="F:iron ion binding"/>
    <property type="evidence" value="ECO:0007669"/>
    <property type="project" value="InterPro"/>
</dbReference>
<gene>
    <name evidence="8" type="ORF">FUG_LOCUS779</name>
    <name evidence="7" type="ORF">MDCFG202_LOCUS142901</name>
</gene>
<evidence type="ECO:0000256" key="4">
    <source>
        <dbReference type="ARBA" id="ARBA00023004"/>
    </source>
</evidence>
<keyword evidence="2 5" id="KW-0479">Metal-binding</keyword>
<dbReference type="PRINTS" id="PR00385">
    <property type="entry name" value="P450"/>
</dbReference>
<evidence type="ECO:0000256" key="5">
    <source>
        <dbReference type="PIRSR" id="PIRSR602401-1"/>
    </source>
</evidence>
<name>A0A2H3FPD4_GIBZA</name>
<dbReference type="EMBL" id="CAAKMV010000011">
    <property type="protein sequence ID" value="VIO52007.1"/>
    <property type="molecule type" value="Genomic_DNA"/>
</dbReference>
<dbReference type="GO" id="GO:0016705">
    <property type="term" value="F:oxidoreductase activity, acting on paired donors, with incorporation or reduction of molecular oxygen"/>
    <property type="evidence" value="ECO:0007669"/>
    <property type="project" value="InterPro"/>
</dbReference>
<evidence type="ECO:0008006" key="10">
    <source>
        <dbReference type="Google" id="ProtNLM"/>
    </source>
</evidence>
<keyword evidence="6" id="KW-0503">Monooxygenase</keyword>
<dbReference type="Gene3D" id="1.10.630.10">
    <property type="entry name" value="Cytochrome P450"/>
    <property type="match status" value="1"/>
</dbReference>
<evidence type="ECO:0000313" key="8">
    <source>
        <dbReference type="EMBL" id="VIO52007.1"/>
    </source>
</evidence>
<dbReference type="PRINTS" id="PR00463">
    <property type="entry name" value="EP450I"/>
</dbReference>
<dbReference type="InterPro" id="IPR001128">
    <property type="entry name" value="Cyt_P450"/>
</dbReference>
<dbReference type="Pfam" id="PF00067">
    <property type="entry name" value="p450"/>
    <property type="match status" value="1"/>
</dbReference>
<sequence length="530" mass="59134">MALLSVNLRDGLILTAVITILLYIWEKKTAKITRNGEPLRFGPSHRAYPTLTLSTIISINITNHPNRKPPNTLPLVGNGIIFLQPRQKLFSWFHRCERLYGYETLHITVPSLPPGVIVNDPQNLDFIFRNEGVFEKGEFFKQRSWDLFGHGIINVDGEFWRLQRKAGLRFLSAAALKTLTNEKLPKYLDQAIGVLEAKTNTKEVVDLQAVVHEVTTQLMGRMAYNMEMHADDDFTVAFEHASGGTAERFQNPLWFVTEMFTGARMRRSITTVKAYGKRIVTSAVADRKEAEGKTQSDAPGSLIQSLLDSIGDETLVADAALNYLSAGRDTVAQALTWTLYLLMKNPHVATKLRQSVESLRDEDTSTGDDPELLTPVRLPYVLAVFYESLRLRPPIPFEIKQAQQATTLPDGTFLPAGAIVVWCAWAMGRSHTTWGPNADDFRPERWLTTSLAGDVTVAQRPAAEFPVFNGGPRVCLGKKMAELVAVQTLARLVPLFKFEPAFEGERVSKSSLTLPMEGGLPVYVQHQTPS</sequence>
<evidence type="ECO:0000256" key="6">
    <source>
        <dbReference type="RuleBase" id="RU000461"/>
    </source>
</evidence>
<keyword evidence="3 6" id="KW-0560">Oxidoreductase</keyword>
<dbReference type="EMBL" id="CAJPIJ010000104">
    <property type="protein sequence ID" value="CAG1976685.1"/>
    <property type="molecule type" value="Genomic_DNA"/>
</dbReference>
<reference evidence="7" key="2">
    <citation type="submission" date="2021-03" db="EMBL/GenBank/DDBJ databases">
        <authorList>
            <person name="Alouane T."/>
            <person name="Langin T."/>
            <person name="Bonhomme L."/>
        </authorList>
    </citation>
    <scope>NUCLEOTIDE SEQUENCE</scope>
    <source>
        <strain evidence="7">MDC_Fg202</strain>
    </source>
</reference>
<feature type="binding site" description="axial binding residue" evidence="5">
    <location>
        <position position="475"/>
    </location>
    <ligand>
        <name>heme</name>
        <dbReference type="ChEBI" id="CHEBI:30413"/>
    </ligand>
    <ligandPart>
        <name>Fe</name>
        <dbReference type="ChEBI" id="CHEBI:18248"/>
    </ligandPart>
</feature>
<dbReference type="PROSITE" id="PS00086">
    <property type="entry name" value="CYTOCHROME_P450"/>
    <property type="match status" value="1"/>
</dbReference>
<dbReference type="PANTHER" id="PTHR24296">
    <property type="entry name" value="CYTOCHROME P450"/>
    <property type="match status" value="1"/>
</dbReference>
<dbReference type="GO" id="GO:0006629">
    <property type="term" value="P:lipid metabolic process"/>
    <property type="evidence" value="ECO:0007669"/>
    <property type="project" value="UniProtKB-ARBA"/>
</dbReference>
<dbReference type="InterPro" id="IPR017972">
    <property type="entry name" value="Cyt_P450_CS"/>
</dbReference>
<organism evidence="7 9">
    <name type="scientific">Gibberella zeae</name>
    <name type="common">Wheat head blight fungus</name>
    <name type="synonym">Fusarium graminearum</name>
    <dbReference type="NCBI Taxonomy" id="5518"/>
    <lineage>
        <taxon>Eukaryota</taxon>
        <taxon>Fungi</taxon>
        <taxon>Dikarya</taxon>
        <taxon>Ascomycota</taxon>
        <taxon>Pezizomycotina</taxon>
        <taxon>Sordariomycetes</taxon>
        <taxon>Hypocreomycetidae</taxon>
        <taxon>Hypocreales</taxon>
        <taxon>Nectriaceae</taxon>
        <taxon>Fusarium</taxon>
    </lineage>
</organism>
<keyword evidence="5 6" id="KW-0349">Heme</keyword>
<protein>
    <recommendedName>
        <fullName evidence="10">Cytochrome P450 oxidoreductase</fullName>
    </recommendedName>
</protein>
<evidence type="ECO:0000256" key="2">
    <source>
        <dbReference type="ARBA" id="ARBA00022723"/>
    </source>
</evidence>